<reference evidence="1 2" key="1">
    <citation type="submission" date="2023-03" db="EMBL/GenBank/DDBJ databases">
        <title>Bacillus Genome Sequencing.</title>
        <authorList>
            <person name="Dunlap C."/>
        </authorList>
    </citation>
    <scope>NUCLEOTIDE SEQUENCE [LARGE SCALE GENOMIC DNA]</scope>
    <source>
        <strain evidence="1 2">B-615</strain>
    </source>
</reference>
<evidence type="ECO:0000313" key="2">
    <source>
        <dbReference type="Proteomes" id="UP001309448"/>
    </source>
</evidence>
<dbReference type="RefSeq" id="WP_327921863.1">
    <property type="nucleotide sequence ID" value="NZ_JARMDB010000030.1"/>
</dbReference>
<proteinExistence type="predicted"/>
<accession>A0ABU6N2D9</accession>
<organism evidence="1 2">
    <name type="scientific">Bacillus paramycoides</name>
    <dbReference type="NCBI Taxonomy" id="2026194"/>
    <lineage>
        <taxon>Bacteria</taxon>
        <taxon>Bacillati</taxon>
        <taxon>Bacillota</taxon>
        <taxon>Bacilli</taxon>
        <taxon>Bacillales</taxon>
        <taxon>Bacillaceae</taxon>
        <taxon>Bacillus</taxon>
        <taxon>Bacillus cereus group</taxon>
    </lineage>
</organism>
<protein>
    <submittedName>
        <fullName evidence="1">Uncharacterized protein</fullName>
    </submittedName>
</protein>
<dbReference type="Pfam" id="PF26328">
    <property type="entry name" value="YolC_YozM"/>
    <property type="match status" value="1"/>
</dbReference>
<gene>
    <name evidence="1" type="ORF">P4U88_25315</name>
</gene>
<dbReference type="EMBL" id="JARMDB010000030">
    <property type="protein sequence ID" value="MED1569121.1"/>
    <property type="molecule type" value="Genomic_DNA"/>
</dbReference>
<dbReference type="Proteomes" id="UP001309448">
    <property type="component" value="Unassembled WGS sequence"/>
</dbReference>
<name>A0ABU6N2D9_9BACI</name>
<keyword evidence="2" id="KW-1185">Reference proteome</keyword>
<sequence length="101" mass="11873">MKKIFLVLVALLTCILIFNVYVSEDDTTKSAEDLRVERIAKVLENAWDKYDLSSFQMDGTDSIIWIVTEKNENQKELLAYLEKNIRKSDLKHYEIKISEEK</sequence>
<evidence type="ECO:0000313" key="1">
    <source>
        <dbReference type="EMBL" id="MED1569121.1"/>
    </source>
</evidence>
<comment type="caution">
    <text evidence="1">The sequence shown here is derived from an EMBL/GenBank/DDBJ whole genome shotgun (WGS) entry which is preliminary data.</text>
</comment>
<dbReference type="InterPro" id="IPR058995">
    <property type="entry name" value="YolC/YozM-like"/>
</dbReference>